<feature type="compositionally biased region" description="Basic and acidic residues" evidence="1">
    <location>
        <begin position="154"/>
        <end position="164"/>
    </location>
</feature>
<feature type="compositionally biased region" description="Gly residues" evidence="1">
    <location>
        <begin position="62"/>
        <end position="73"/>
    </location>
</feature>
<evidence type="ECO:0000313" key="2">
    <source>
        <dbReference type="EMBL" id="SEK90105.1"/>
    </source>
</evidence>
<name>A0A1H7KVK9_STIAU</name>
<gene>
    <name evidence="2" type="ORF">SAMN05444354_10322</name>
</gene>
<dbReference type="EMBL" id="FOAP01000003">
    <property type="protein sequence ID" value="SEK90105.1"/>
    <property type="molecule type" value="Genomic_DNA"/>
</dbReference>
<dbReference type="RefSeq" id="WP_075005661.1">
    <property type="nucleotide sequence ID" value="NZ_FOAP01000003.1"/>
</dbReference>
<organism evidence="2 3">
    <name type="scientific">Stigmatella aurantiaca</name>
    <dbReference type="NCBI Taxonomy" id="41"/>
    <lineage>
        <taxon>Bacteria</taxon>
        <taxon>Pseudomonadati</taxon>
        <taxon>Myxococcota</taxon>
        <taxon>Myxococcia</taxon>
        <taxon>Myxococcales</taxon>
        <taxon>Cystobacterineae</taxon>
        <taxon>Archangiaceae</taxon>
        <taxon>Stigmatella</taxon>
    </lineage>
</organism>
<feature type="region of interest" description="Disordered" evidence="1">
    <location>
        <begin position="48"/>
        <end position="85"/>
    </location>
</feature>
<accession>A0A1H7KVK9</accession>
<feature type="region of interest" description="Disordered" evidence="1">
    <location>
        <begin position="125"/>
        <end position="164"/>
    </location>
</feature>
<keyword evidence="3" id="KW-1185">Reference proteome</keyword>
<dbReference type="Proteomes" id="UP000182719">
    <property type="component" value="Unassembled WGS sequence"/>
</dbReference>
<evidence type="ECO:0000256" key="1">
    <source>
        <dbReference type="SAM" id="MobiDB-lite"/>
    </source>
</evidence>
<reference evidence="3" key="1">
    <citation type="submission" date="2016-10" db="EMBL/GenBank/DDBJ databases">
        <authorList>
            <person name="Varghese N."/>
            <person name="Submissions S."/>
        </authorList>
    </citation>
    <scope>NUCLEOTIDE SEQUENCE [LARGE SCALE GENOMIC DNA]</scope>
    <source>
        <strain evidence="3">DSM 17044</strain>
    </source>
</reference>
<protein>
    <submittedName>
        <fullName evidence="2">Uncharacterized protein</fullName>
    </submittedName>
</protein>
<sequence>MSEQGYPVTVAVQRPDGRVEHVRVGTAYKREEGFSLRMGELSIGAVPDAASSAPRRAASSAGAGGGGGGGGDGSVFPNYGRSKGGPIYGATMQDLEYYANGARRSLADPSKSRWHDKERALLASIEAEIARQRGGDADGPQGGGFGHAPGDGDPPPHTDDDIPF</sequence>
<dbReference type="OrthoDB" id="5517506at2"/>
<dbReference type="AlphaFoldDB" id="A0A1H7KVK9"/>
<feature type="compositionally biased region" description="Low complexity" evidence="1">
    <location>
        <begin position="48"/>
        <end position="61"/>
    </location>
</feature>
<evidence type="ECO:0000313" key="3">
    <source>
        <dbReference type="Proteomes" id="UP000182719"/>
    </source>
</evidence>
<feature type="compositionally biased region" description="Gly residues" evidence="1">
    <location>
        <begin position="140"/>
        <end position="149"/>
    </location>
</feature>
<proteinExistence type="predicted"/>